<keyword evidence="5" id="KW-0677">Repeat</keyword>
<sequence>MARKLHHECTRVPITALIECGLLLIVAEGPYLRFYDRRENVLISSKRLFEAQAIHGIRELSSSADHVHLIIWGGLLIRTLIFDTFCNEVEGWLPLNVRCSKVARAPDWILDLHPAPKSPDNTLPERCVAVTAHNALLDIVQGLGVQHPHAKSPGPLSVSELTSSSRSILYSAHMLWESNDCILVAAGTAFGEIIYWSWDQLRPEESRSRIHHVFLGHEGSIFGVQISNKLCIDDRTSRRLLASCSDDRTIRIWDVSRVTAEEGREPHVDDAESRRTRHTGFSNASFDADVSNQDCVAIGWGHTSRVWKVEFLDSNVTPDKIILLSAGEDATSRTWTLIANVESSISPSTPSWQLELLDTAPYHNGKNVWSMSIPNAPSLHGSVALGGADSKITKYFLRTKSRSTEQSQYEIEYFTSIPASPEESTVVAKKPGHRSSKQTEFLRSYAFMDEHSFILTTNSGGVFLETLSPQHSSKIDLSQLVAKPEDLSGYSVCAGEPSLGVAFVAGAKGSLYTYHKETSRFTKLHTVNGKIGEIFTRVVADSLQSKRMVLLVTLVGQKVAQLLEVDFSGCKKPQYPYKELSESARPTVSSTAIIPIPDHITGLVITSMVYIDTFDGIYVLLGYRRGSIAVYRTTDHRQEHADQSSAELLGIMQSIHSKETVTAMSWVPKGTSSSSGHLVSTGRDGCVAIHLIDLKTMSYELVHNIMLPVGPNIEGLYIRDGELHVYGFSHKEFVVYNTGTEEVTMSAETGGAHRSWSFQPNVSVPGGGTLVWTRASSMHVLSQSGPDHDVIRSGGHGREIKAVAASPAIDTNESKMQLIATGAEDTDIKIFSYTDKHLTCLRTLRKHTTGIQSLQWSADGSYLFSSGGCEEFYVWKISHLPSELGGIGVVCEASCPPESEHSDLRIMAFDVAQHSESAFVISMVFSNSMVKVYAYNPTQPERWHKLASGLYFTSCLTQCVFLPTGKQNMPQSILTAGTDGHAVLWPVLEPFTEEPKTITYQSPTTIHQSSSKTLVTHALPNCNGKTLIVSGGDDGTLSFLLARCTAANGVEYAGHPVTVVRTHASAVTTCAVVSYNNQTLLITSGNDQWVRMWELFLSDKDDREEGKDWIEITRIGKVKTSVADVSSMAVVGGDEEEGEAAGVLICGVGMEVLRVR</sequence>
<comment type="caution">
    <text evidence="8">The sequence shown here is derived from an EMBL/GenBank/DDBJ whole genome shotgun (WGS) entry which is preliminary data.</text>
</comment>
<dbReference type="InterPro" id="IPR051973">
    <property type="entry name" value="tRNA_Anticodon_Mtase-Reg"/>
</dbReference>
<dbReference type="Pfam" id="PF00400">
    <property type="entry name" value="WD40"/>
    <property type="match status" value="3"/>
</dbReference>
<dbReference type="PROSITE" id="PS00678">
    <property type="entry name" value="WD_REPEATS_1"/>
    <property type="match status" value="2"/>
</dbReference>
<evidence type="ECO:0000256" key="1">
    <source>
        <dbReference type="ARBA" id="ARBA00004496"/>
    </source>
</evidence>
<feature type="repeat" description="WD" evidence="7">
    <location>
        <begin position="844"/>
        <end position="878"/>
    </location>
</feature>
<dbReference type="InterPro" id="IPR036322">
    <property type="entry name" value="WD40_repeat_dom_sf"/>
</dbReference>
<evidence type="ECO:0000256" key="5">
    <source>
        <dbReference type="ARBA" id="ARBA00022737"/>
    </source>
</evidence>
<protein>
    <submittedName>
        <fullName evidence="8">WD repeat protein-like protein</fullName>
    </submittedName>
</protein>
<dbReference type="Proteomes" id="UP000799764">
    <property type="component" value="Unassembled WGS sequence"/>
</dbReference>
<keyword evidence="2" id="KW-0963">Cytoplasm</keyword>
<dbReference type="SUPFAM" id="SSF50978">
    <property type="entry name" value="WD40 repeat-like"/>
    <property type="match status" value="2"/>
</dbReference>
<proteinExistence type="inferred from homology"/>
<dbReference type="AlphaFoldDB" id="A0A9P4P8F1"/>
<evidence type="ECO:0000313" key="9">
    <source>
        <dbReference type="Proteomes" id="UP000799764"/>
    </source>
</evidence>
<organism evidence="8 9">
    <name type="scientific">Karstenula rhodostoma CBS 690.94</name>
    <dbReference type="NCBI Taxonomy" id="1392251"/>
    <lineage>
        <taxon>Eukaryota</taxon>
        <taxon>Fungi</taxon>
        <taxon>Dikarya</taxon>
        <taxon>Ascomycota</taxon>
        <taxon>Pezizomycotina</taxon>
        <taxon>Dothideomycetes</taxon>
        <taxon>Pleosporomycetidae</taxon>
        <taxon>Pleosporales</taxon>
        <taxon>Massarineae</taxon>
        <taxon>Didymosphaeriaceae</taxon>
        <taxon>Karstenula</taxon>
    </lineage>
</organism>
<accession>A0A9P4P8F1</accession>
<keyword evidence="3 7" id="KW-0853">WD repeat</keyword>
<keyword evidence="9" id="KW-1185">Reference proteome</keyword>
<evidence type="ECO:0000256" key="6">
    <source>
        <dbReference type="ARBA" id="ARBA00038255"/>
    </source>
</evidence>
<dbReference type="Gene3D" id="2.130.10.10">
    <property type="entry name" value="YVTN repeat-like/Quinoprotein amine dehydrogenase"/>
    <property type="match status" value="3"/>
</dbReference>
<gene>
    <name evidence="8" type="ORF">P171DRAFT_397883</name>
</gene>
<evidence type="ECO:0000256" key="3">
    <source>
        <dbReference type="ARBA" id="ARBA00022574"/>
    </source>
</evidence>
<comment type="subcellular location">
    <subcellularLocation>
        <location evidence="1">Cytoplasm</location>
    </subcellularLocation>
</comment>
<name>A0A9P4P8F1_9PLEO</name>
<dbReference type="OrthoDB" id="5594999at2759"/>
<dbReference type="InterPro" id="IPR001680">
    <property type="entry name" value="WD40_rpt"/>
</dbReference>
<dbReference type="GO" id="GO:0005737">
    <property type="term" value="C:cytoplasm"/>
    <property type="evidence" value="ECO:0007669"/>
    <property type="project" value="UniProtKB-SubCell"/>
</dbReference>
<dbReference type="InterPro" id="IPR015943">
    <property type="entry name" value="WD40/YVTN_repeat-like_dom_sf"/>
</dbReference>
<evidence type="ECO:0000256" key="4">
    <source>
        <dbReference type="ARBA" id="ARBA00022694"/>
    </source>
</evidence>
<feature type="repeat" description="WD" evidence="7">
    <location>
        <begin position="214"/>
        <end position="256"/>
    </location>
</feature>
<keyword evidence="4" id="KW-0819">tRNA processing</keyword>
<dbReference type="InterPro" id="IPR019775">
    <property type="entry name" value="WD40_repeat_CS"/>
</dbReference>
<dbReference type="GO" id="GO:0030488">
    <property type="term" value="P:tRNA methylation"/>
    <property type="evidence" value="ECO:0007669"/>
    <property type="project" value="TreeGrafter"/>
</dbReference>
<dbReference type="SMART" id="SM00320">
    <property type="entry name" value="WD40"/>
    <property type="match status" value="8"/>
</dbReference>
<evidence type="ECO:0000256" key="7">
    <source>
        <dbReference type="PROSITE-ProRule" id="PRU00221"/>
    </source>
</evidence>
<reference evidence="8" key="1">
    <citation type="journal article" date="2020" name="Stud. Mycol.">
        <title>101 Dothideomycetes genomes: a test case for predicting lifestyles and emergence of pathogens.</title>
        <authorList>
            <person name="Haridas S."/>
            <person name="Albert R."/>
            <person name="Binder M."/>
            <person name="Bloem J."/>
            <person name="Labutti K."/>
            <person name="Salamov A."/>
            <person name="Andreopoulos B."/>
            <person name="Baker S."/>
            <person name="Barry K."/>
            <person name="Bills G."/>
            <person name="Bluhm B."/>
            <person name="Cannon C."/>
            <person name="Castanera R."/>
            <person name="Culley D."/>
            <person name="Daum C."/>
            <person name="Ezra D."/>
            <person name="Gonzalez J."/>
            <person name="Henrissat B."/>
            <person name="Kuo A."/>
            <person name="Liang C."/>
            <person name="Lipzen A."/>
            <person name="Lutzoni F."/>
            <person name="Magnuson J."/>
            <person name="Mondo S."/>
            <person name="Nolan M."/>
            <person name="Ohm R."/>
            <person name="Pangilinan J."/>
            <person name="Park H.-J."/>
            <person name="Ramirez L."/>
            <person name="Alfaro M."/>
            <person name="Sun H."/>
            <person name="Tritt A."/>
            <person name="Yoshinaga Y."/>
            <person name="Zwiers L.-H."/>
            <person name="Turgeon B."/>
            <person name="Goodwin S."/>
            <person name="Spatafora J."/>
            <person name="Crous P."/>
            <person name="Grigoriev I."/>
        </authorList>
    </citation>
    <scope>NUCLEOTIDE SEQUENCE</scope>
    <source>
        <strain evidence="8">CBS 690.94</strain>
    </source>
</reference>
<dbReference type="PANTHER" id="PTHR14344:SF3">
    <property type="entry name" value="WD REPEAT-CONTAINING PROTEIN 6"/>
    <property type="match status" value="1"/>
</dbReference>
<dbReference type="PANTHER" id="PTHR14344">
    <property type="entry name" value="WD REPEAT PROTEIN"/>
    <property type="match status" value="1"/>
</dbReference>
<dbReference type="EMBL" id="MU001511">
    <property type="protein sequence ID" value="KAF2438763.1"/>
    <property type="molecule type" value="Genomic_DNA"/>
</dbReference>
<evidence type="ECO:0000256" key="2">
    <source>
        <dbReference type="ARBA" id="ARBA00022490"/>
    </source>
</evidence>
<dbReference type="PROSITE" id="PS50082">
    <property type="entry name" value="WD_REPEATS_2"/>
    <property type="match status" value="2"/>
</dbReference>
<evidence type="ECO:0000313" key="8">
    <source>
        <dbReference type="EMBL" id="KAF2438763.1"/>
    </source>
</evidence>
<comment type="similarity">
    <text evidence="6">Belongs to the WD repeat WDR6 family.</text>
</comment>